<reference evidence="2 3" key="1">
    <citation type="journal article" date="2016" name="Environ. Microbiol.">
        <title>Genomic resolution of a cold subsurface aquifer community provides metabolic insights for novel microbes adapted to high CO concentrations.</title>
        <authorList>
            <person name="Probst A.J."/>
            <person name="Castelle C.J."/>
            <person name="Singh A."/>
            <person name="Brown C.T."/>
            <person name="Anantharaman K."/>
            <person name="Sharon I."/>
            <person name="Hug L.A."/>
            <person name="Burstein D."/>
            <person name="Emerson J.B."/>
            <person name="Thomas B.C."/>
            <person name="Banfield J.F."/>
        </authorList>
    </citation>
    <scope>NUCLEOTIDE SEQUENCE [LARGE SCALE GENOMIC DNA]</scope>
    <source>
        <strain evidence="2">CG2_30_33_16</strain>
    </source>
</reference>
<dbReference type="PANTHER" id="PTHR42983:SF1">
    <property type="entry name" value="IRON-MOLYBDENUM PROTEIN"/>
    <property type="match status" value="1"/>
</dbReference>
<dbReference type="Gene3D" id="3.30.420.130">
    <property type="entry name" value="Dinitrogenase iron-molybdenum cofactor biosynthesis domain"/>
    <property type="match status" value="1"/>
</dbReference>
<evidence type="ECO:0000313" key="2">
    <source>
        <dbReference type="EMBL" id="OIP82764.1"/>
    </source>
</evidence>
<dbReference type="InterPro" id="IPR003731">
    <property type="entry name" value="Di-Nase_FeMo-co_biosynth"/>
</dbReference>
<dbReference type="EMBL" id="MNZM01000104">
    <property type="protein sequence ID" value="OIP82764.1"/>
    <property type="molecule type" value="Genomic_DNA"/>
</dbReference>
<sequence>MKIAISSAGKNLESKVTEVFGRCPYFLVVEIDNKKIKGIEVVENTSIDQSVGAGISAAKIIAEKGADVVITGEVGPKALDVLKQFNIQVYNGFGSIKEVIQKFIDGGLKQPK</sequence>
<dbReference type="Pfam" id="PF02579">
    <property type="entry name" value="Nitro_FeMo-Co"/>
    <property type="match status" value="1"/>
</dbReference>
<dbReference type="SUPFAM" id="SSF53146">
    <property type="entry name" value="Nitrogenase accessory factor-like"/>
    <property type="match status" value="1"/>
</dbReference>
<dbReference type="PANTHER" id="PTHR42983">
    <property type="entry name" value="DINITROGENASE IRON-MOLYBDENUM COFACTOR PROTEIN-RELATED"/>
    <property type="match status" value="1"/>
</dbReference>
<evidence type="ECO:0000313" key="3">
    <source>
        <dbReference type="Proteomes" id="UP000183758"/>
    </source>
</evidence>
<dbReference type="InterPro" id="IPR036105">
    <property type="entry name" value="DiNase_FeMo-co_biosyn_sf"/>
</dbReference>
<evidence type="ECO:0000259" key="1">
    <source>
        <dbReference type="Pfam" id="PF02579"/>
    </source>
</evidence>
<gene>
    <name evidence="2" type="ORF">AUK04_04150</name>
</gene>
<accession>A0A1J5HDY7</accession>
<protein>
    <recommendedName>
        <fullName evidence="1">Dinitrogenase iron-molybdenum cofactor biosynthesis domain-containing protein</fullName>
    </recommendedName>
</protein>
<comment type="caution">
    <text evidence="2">The sequence shown here is derived from an EMBL/GenBank/DDBJ whole genome shotgun (WGS) entry which is preliminary data.</text>
</comment>
<name>A0A1J5HDY7_9BACT</name>
<proteinExistence type="predicted"/>
<dbReference type="AlphaFoldDB" id="A0A1J5HDY7"/>
<dbReference type="InterPro" id="IPR033913">
    <property type="entry name" value="MTH1175_dom"/>
</dbReference>
<dbReference type="CDD" id="cd00851">
    <property type="entry name" value="MTH1175"/>
    <property type="match status" value="1"/>
</dbReference>
<dbReference type="Proteomes" id="UP000183758">
    <property type="component" value="Unassembled WGS sequence"/>
</dbReference>
<feature type="domain" description="Dinitrogenase iron-molybdenum cofactor biosynthesis" evidence="1">
    <location>
        <begin position="13"/>
        <end position="104"/>
    </location>
</feature>
<organism evidence="2 3">
    <name type="scientific">Candidatus Roizmanbacteria bacterium CG2_30_33_16</name>
    <dbReference type="NCBI Taxonomy" id="1805340"/>
    <lineage>
        <taxon>Bacteria</taxon>
        <taxon>Candidatus Roizmaniibacteriota</taxon>
    </lineage>
</organism>